<feature type="domain" description="Glycosyltransferase subfamily 4-like N-terminal" evidence="2">
    <location>
        <begin position="102"/>
        <end position="209"/>
    </location>
</feature>
<dbReference type="InterPro" id="IPR001296">
    <property type="entry name" value="Glyco_trans_1"/>
</dbReference>
<reference evidence="4" key="1">
    <citation type="submission" date="2016-11" db="EMBL/GenBank/DDBJ databases">
        <authorList>
            <person name="Varghese N."/>
            <person name="Submissions S."/>
        </authorList>
    </citation>
    <scope>NUCLEOTIDE SEQUENCE [LARGE SCALE GENOMIC DNA]</scope>
    <source>
        <strain evidence="4">CGMCC 1.2749</strain>
    </source>
</reference>
<dbReference type="EMBL" id="FRCL01000009">
    <property type="protein sequence ID" value="SHM95195.1"/>
    <property type="molecule type" value="Genomic_DNA"/>
</dbReference>
<dbReference type="Pfam" id="PF13439">
    <property type="entry name" value="Glyco_transf_4"/>
    <property type="match status" value="1"/>
</dbReference>
<gene>
    <name evidence="3" type="ORF">SAMN05216269_10978</name>
</gene>
<dbReference type="InterPro" id="IPR050194">
    <property type="entry name" value="Glycosyltransferase_grp1"/>
</dbReference>
<evidence type="ECO:0000313" key="3">
    <source>
        <dbReference type="EMBL" id="SHM95195.1"/>
    </source>
</evidence>
<dbReference type="PANTHER" id="PTHR45947:SF3">
    <property type="entry name" value="SULFOQUINOVOSYL TRANSFERASE SQD2"/>
    <property type="match status" value="1"/>
</dbReference>
<sequence length="411" mass="47067">MNKIIFKIEQFPHLSETFILAQIITAIKCGYDVRLLIGELLDFETSKQLDLIKKYEIEEKIIIEDYRIPKNKGIRLLKWFFILVSNFKNIKPIINFHKENTKFSLTWLFQWFYYNQFNEVAIFHVQYGTNSKPLDILKKTGFKPALVVTFHGHDAFFPINGFIPNNGYYNNLFVNGNLITANTPYLADKIIELGCPKELLSIIPVGVDTGFFYPNKEIKMHKTLKLITVGRLDKVKGHHFCIEAVAQLINKGMDVSLTIIGEGSERGNLENLIKQYKLQDKVFMKGRKSQMEVRQELWDHGLYLLPAVALPDGRRETQGLATLEAQACGLPVIAFDSGGVKYTIEDGVSGFVCNEYDIDCMFNKVKLLIEDTEMYAKMSNKAIIFANKNFAQKIIDQKWGGVYSNLCNGKK</sequence>
<evidence type="ECO:0000259" key="2">
    <source>
        <dbReference type="Pfam" id="PF13439"/>
    </source>
</evidence>
<dbReference type="OrthoDB" id="832722at2"/>
<dbReference type="Gene3D" id="3.40.50.2000">
    <property type="entry name" value="Glycogen Phosphorylase B"/>
    <property type="match status" value="2"/>
</dbReference>
<dbReference type="SUPFAM" id="SSF53756">
    <property type="entry name" value="UDP-Glycosyltransferase/glycogen phosphorylase"/>
    <property type="match status" value="1"/>
</dbReference>
<accession>A0A1M7MVK3</accession>
<dbReference type="GO" id="GO:0016757">
    <property type="term" value="F:glycosyltransferase activity"/>
    <property type="evidence" value="ECO:0007669"/>
    <property type="project" value="InterPro"/>
</dbReference>
<protein>
    <submittedName>
        <fullName evidence="3">Colanic acid/amylovoran biosynthesis glycosyltransferase</fullName>
    </submittedName>
</protein>
<feature type="domain" description="Glycosyl transferase family 1" evidence="1">
    <location>
        <begin position="216"/>
        <end position="382"/>
    </location>
</feature>
<dbReference type="Proteomes" id="UP000184092">
    <property type="component" value="Unassembled WGS sequence"/>
</dbReference>
<evidence type="ECO:0000313" key="4">
    <source>
        <dbReference type="Proteomes" id="UP000184092"/>
    </source>
</evidence>
<dbReference type="PANTHER" id="PTHR45947">
    <property type="entry name" value="SULFOQUINOVOSYL TRANSFERASE SQD2"/>
    <property type="match status" value="1"/>
</dbReference>
<dbReference type="AlphaFoldDB" id="A0A1M7MVK3"/>
<organism evidence="3 4">
    <name type="scientific">Flavobacterium xinjiangense</name>
    <dbReference type="NCBI Taxonomy" id="178356"/>
    <lineage>
        <taxon>Bacteria</taxon>
        <taxon>Pseudomonadati</taxon>
        <taxon>Bacteroidota</taxon>
        <taxon>Flavobacteriia</taxon>
        <taxon>Flavobacteriales</taxon>
        <taxon>Flavobacteriaceae</taxon>
        <taxon>Flavobacterium</taxon>
    </lineage>
</organism>
<dbReference type="STRING" id="178356.SAMN05216269_10978"/>
<dbReference type="InterPro" id="IPR028098">
    <property type="entry name" value="Glyco_trans_4-like_N"/>
</dbReference>
<dbReference type="RefSeq" id="WP_073209676.1">
    <property type="nucleotide sequence ID" value="NZ_FRCL01000009.1"/>
</dbReference>
<proteinExistence type="predicted"/>
<evidence type="ECO:0000259" key="1">
    <source>
        <dbReference type="Pfam" id="PF00534"/>
    </source>
</evidence>
<dbReference type="Pfam" id="PF00534">
    <property type="entry name" value="Glycos_transf_1"/>
    <property type="match status" value="1"/>
</dbReference>
<keyword evidence="3" id="KW-0808">Transferase</keyword>
<name>A0A1M7MVK3_9FLAO</name>
<keyword evidence="4" id="KW-1185">Reference proteome</keyword>